<dbReference type="CDD" id="cd00520">
    <property type="entry name" value="RRF"/>
    <property type="match status" value="1"/>
</dbReference>
<dbReference type="GO" id="GO:0005737">
    <property type="term" value="C:cytoplasm"/>
    <property type="evidence" value="ECO:0007669"/>
    <property type="project" value="UniProtKB-SubCell"/>
</dbReference>
<dbReference type="OrthoDB" id="9804006at2"/>
<evidence type="ECO:0000313" key="9">
    <source>
        <dbReference type="Proteomes" id="UP000199452"/>
    </source>
</evidence>
<dbReference type="EMBL" id="FMYP01000061">
    <property type="protein sequence ID" value="SDC91637.1"/>
    <property type="molecule type" value="Genomic_DNA"/>
</dbReference>
<comment type="subcellular location">
    <subcellularLocation>
        <location evidence="1 6">Cytoplasm</location>
    </subcellularLocation>
</comment>
<keyword evidence="9" id="KW-1185">Reference proteome</keyword>
<dbReference type="PANTHER" id="PTHR20982:SF3">
    <property type="entry name" value="MITOCHONDRIAL RIBOSOME RECYCLING FACTOR PSEUDO 1"/>
    <property type="match status" value="1"/>
</dbReference>
<dbReference type="GO" id="GO:0043023">
    <property type="term" value="F:ribosomal large subunit binding"/>
    <property type="evidence" value="ECO:0007669"/>
    <property type="project" value="TreeGrafter"/>
</dbReference>
<dbReference type="InterPro" id="IPR002661">
    <property type="entry name" value="Ribosome_recyc_fac"/>
</dbReference>
<dbReference type="HAMAP" id="MF_00040">
    <property type="entry name" value="RRF"/>
    <property type="match status" value="1"/>
</dbReference>
<dbReference type="RefSeq" id="WP_092439988.1">
    <property type="nucleotide sequence ID" value="NZ_FMYP01000061.1"/>
</dbReference>
<dbReference type="GO" id="GO:0006415">
    <property type="term" value="P:translational termination"/>
    <property type="evidence" value="ECO:0007669"/>
    <property type="project" value="UniProtKB-UniRule"/>
</dbReference>
<evidence type="ECO:0000256" key="3">
    <source>
        <dbReference type="ARBA" id="ARBA00022490"/>
    </source>
</evidence>
<dbReference type="SUPFAM" id="SSF55194">
    <property type="entry name" value="Ribosome recycling factor, RRF"/>
    <property type="match status" value="1"/>
</dbReference>
<evidence type="ECO:0000256" key="2">
    <source>
        <dbReference type="ARBA" id="ARBA00005912"/>
    </source>
</evidence>
<comment type="similarity">
    <text evidence="2 6">Belongs to the RRF family.</text>
</comment>
<dbReference type="InterPro" id="IPR036191">
    <property type="entry name" value="RRF_sf"/>
</dbReference>
<feature type="domain" description="Ribosome recycling factor" evidence="7">
    <location>
        <begin position="22"/>
        <end position="184"/>
    </location>
</feature>
<dbReference type="Gene3D" id="1.10.132.20">
    <property type="entry name" value="Ribosome-recycling factor"/>
    <property type="match status" value="1"/>
</dbReference>
<keyword evidence="3 6" id="KW-0963">Cytoplasm</keyword>
<gene>
    <name evidence="6" type="primary">frr</name>
    <name evidence="8" type="ORF">SAMN05216323_106111</name>
</gene>
<protein>
    <recommendedName>
        <fullName evidence="6">Ribosome-recycling factor</fullName>
        <shortName evidence="6">RRF</shortName>
    </recommendedName>
    <alternativeName>
        <fullName evidence="6">Ribosome-releasing factor</fullName>
    </alternativeName>
</protein>
<evidence type="ECO:0000313" key="8">
    <source>
        <dbReference type="EMBL" id="SDC91637.1"/>
    </source>
</evidence>
<evidence type="ECO:0000256" key="5">
    <source>
        <dbReference type="ARBA" id="ARBA00025050"/>
    </source>
</evidence>
<keyword evidence="4 6" id="KW-0648">Protein biosynthesis</keyword>
<evidence type="ECO:0000259" key="7">
    <source>
        <dbReference type="Pfam" id="PF01765"/>
    </source>
</evidence>
<dbReference type="STRING" id="1640674.SAMN05216323_106111"/>
<accession>A0A1G6QIX9</accession>
<organism evidence="8 9">
    <name type="scientific">Williamwhitmania taraxaci</name>
    <dbReference type="NCBI Taxonomy" id="1640674"/>
    <lineage>
        <taxon>Bacteria</taxon>
        <taxon>Pseudomonadati</taxon>
        <taxon>Bacteroidota</taxon>
        <taxon>Bacteroidia</taxon>
        <taxon>Bacteroidales</taxon>
        <taxon>Williamwhitmaniaceae</taxon>
        <taxon>Williamwhitmania</taxon>
    </lineage>
</organism>
<sequence>MTEVKDIVTQTSQKMEKAVMHLENELLTIRAGKASTHVLDNVMVDYYGSMTPLTNVASVLAPDARTITITPWEKKMIDPIEKAILTANLNLNPQNNGEVIRLVIPALTEDRRKDLVKMVKQEAENARVSIRNARRDGNEAIKKAQKDGLAEDVAKDAEVEIQKITDGFGKRVEDIFEKKEKDILTV</sequence>
<comment type="function">
    <text evidence="5 6">Responsible for the release of ribosomes from messenger RNA at the termination of protein biosynthesis. May increase the efficiency of translation by recycling ribosomes from one round of translation to another.</text>
</comment>
<dbReference type="InterPro" id="IPR023584">
    <property type="entry name" value="Ribosome_recyc_fac_dom"/>
</dbReference>
<reference evidence="8 9" key="1">
    <citation type="submission" date="2016-09" db="EMBL/GenBank/DDBJ databases">
        <authorList>
            <person name="Capua I."/>
            <person name="De Benedictis P."/>
            <person name="Joannis T."/>
            <person name="Lombin L.H."/>
            <person name="Cattoli G."/>
        </authorList>
    </citation>
    <scope>NUCLEOTIDE SEQUENCE [LARGE SCALE GENOMIC DNA]</scope>
    <source>
        <strain evidence="8 9">A7P-90m</strain>
    </source>
</reference>
<dbReference type="Proteomes" id="UP000199452">
    <property type="component" value="Unassembled WGS sequence"/>
</dbReference>
<dbReference type="AlphaFoldDB" id="A0A1G6QIX9"/>
<dbReference type="FunFam" id="3.30.1360.40:FF:000001">
    <property type="entry name" value="Ribosome-recycling factor"/>
    <property type="match status" value="1"/>
</dbReference>
<proteinExistence type="inferred from homology"/>
<dbReference type="FunFam" id="1.10.132.20:FF:000001">
    <property type="entry name" value="Ribosome-recycling factor"/>
    <property type="match status" value="1"/>
</dbReference>
<dbReference type="Gene3D" id="3.30.1360.40">
    <property type="match status" value="1"/>
</dbReference>
<evidence type="ECO:0000256" key="4">
    <source>
        <dbReference type="ARBA" id="ARBA00022917"/>
    </source>
</evidence>
<dbReference type="Pfam" id="PF01765">
    <property type="entry name" value="RRF"/>
    <property type="match status" value="1"/>
</dbReference>
<dbReference type="NCBIfam" id="TIGR00496">
    <property type="entry name" value="frr"/>
    <property type="match status" value="1"/>
</dbReference>
<evidence type="ECO:0000256" key="6">
    <source>
        <dbReference type="HAMAP-Rule" id="MF_00040"/>
    </source>
</evidence>
<dbReference type="PANTHER" id="PTHR20982">
    <property type="entry name" value="RIBOSOME RECYCLING FACTOR"/>
    <property type="match status" value="1"/>
</dbReference>
<name>A0A1G6QIX9_9BACT</name>
<evidence type="ECO:0000256" key="1">
    <source>
        <dbReference type="ARBA" id="ARBA00004496"/>
    </source>
</evidence>